<organism>
    <name type="scientific">Ixodes scapularis</name>
    <name type="common">Black-legged tick</name>
    <name type="synonym">Deer tick</name>
    <dbReference type="NCBI Taxonomy" id="6945"/>
    <lineage>
        <taxon>Eukaryota</taxon>
        <taxon>Metazoa</taxon>
        <taxon>Ecdysozoa</taxon>
        <taxon>Arthropoda</taxon>
        <taxon>Chelicerata</taxon>
        <taxon>Arachnida</taxon>
        <taxon>Acari</taxon>
        <taxon>Parasitiformes</taxon>
        <taxon>Ixodida</taxon>
        <taxon>Ixodoidea</taxon>
        <taxon>Ixodidae</taxon>
        <taxon>Ixodinae</taxon>
        <taxon>Ixodes</taxon>
    </lineage>
</organism>
<keyword evidence="11" id="KW-1185">Reference proteome</keyword>
<evidence type="ECO:0000313" key="10">
    <source>
        <dbReference type="EnsemblMetazoa" id="ISCW001346-PA"/>
    </source>
</evidence>
<evidence type="ECO:0000313" key="11">
    <source>
        <dbReference type="Proteomes" id="UP000001555"/>
    </source>
</evidence>
<dbReference type="VEuPathDB" id="VectorBase:ISCW001346"/>
<sequence>MHAAEVFKTSYCFICGAKSNSLEQFEIHVKGNKHKTRCKTFDLDPSLTNFPPGMKIPPGVKPPPGYAPTGTKEPQHPAPKGPPTPKPSAAAAPAAKKNASQAPGTKDPGDGAATAPGTPGGPPVLKKSFYCKLCNATLNSEFQRDENRPFQGKQNQGFGPRPRGGMAQQRMPAPKGTFSCQPCQQTMNSKMQYDQHMTSKKHFQNLETLASGGSVSIAPKKPLIGGPNTPGGPPNIRPRAPNVYSTAKPWSTSNSSKPTPFNSGGNRFGAPQQQPWTKPNTRPQQQPQYNNGSVRPPPSNQPVFPTPGVQQFQTNTRPQQKPLLGGLGFGPTPSDQFSKLQYDLAVEISKLSRQLTRPDLAQEIGQQLNRQAQQTSQQEHLSMDTPLERPMEFDRSHDYSYGDAMDQSHTGHDFNSGNMYGHDYQEPHEGAPYKDVLEPPTAAPRRTLLPSSAQAFEGPSVLDRLKKMSGSAQSMTIDTYGERRPHDQSDYEYGSSELGFSNRGGYDEYPAAEFNRPLLSDRGRSEGLLGPSSSLLGRPFDYNSRF</sequence>
<reference evidence="9 11" key="1">
    <citation type="submission" date="2008-03" db="EMBL/GenBank/DDBJ databases">
        <title>Annotation of Ixodes scapularis.</title>
        <authorList>
            <consortium name="Ixodes scapularis Genome Project Consortium"/>
            <person name="Caler E."/>
            <person name="Hannick L.I."/>
            <person name="Bidwell S."/>
            <person name="Joardar V."/>
            <person name="Thiagarajan M."/>
            <person name="Amedeo P."/>
            <person name="Galinsky K.J."/>
            <person name="Schobel S."/>
            <person name="Inman J."/>
            <person name="Hostetler J."/>
            <person name="Miller J."/>
            <person name="Hammond M."/>
            <person name="Megy K."/>
            <person name="Lawson D."/>
            <person name="Kodira C."/>
            <person name="Sutton G."/>
            <person name="Meyer J."/>
            <person name="Hill C.A."/>
            <person name="Birren B."/>
            <person name="Nene V."/>
            <person name="Collins F."/>
            <person name="Alarcon-Chaidez F."/>
            <person name="Wikel S."/>
            <person name="Strausberg R."/>
        </authorList>
    </citation>
    <scope>NUCLEOTIDE SEQUENCE [LARGE SCALE GENOMIC DNA]</scope>
    <source>
        <strain evidence="11">Wikel</strain>
        <strain evidence="9">Wikel colony</strain>
    </source>
</reference>
<dbReference type="InterPro" id="IPR003604">
    <property type="entry name" value="Matrin/U1-like-C_Znf_C2H2"/>
</dbReference>
<feature type="compositionally biased region" description="Basic and acidic residues" evidence="7">
    <location>
        <begin position="480"/>
        <end position="489"/>
    </location>
</feature>
<dbReference type="Proteomes" id="UP000001555">
    <property type="component" value="Unassembled WGS sequence"/>
</dbReference>
<protein>
    <recommendedName>
        <fullName evidence="8">C2H2-type domain-containing protein</fullName>
    </recommendedName>
</protein>
<proteinExistence type="evidence at protein level"/>
<dbReference type="PROSITE" id="PS00028">
    <property type="entry name" value="ZINC_FINGER_C2H2_1"/>
    <property type="match status" value="1"/>
</dbReference>
<dbReference type="PANTHER" id="PTHR23067">
    <property type="entry name" value="DOUBLE-STRANDED RNA-BINDING ZINC FINGER PROTEIN"/>
    <property type="match status" value="1"/>
</dbReference>
<dbReference type="GO" id="GO:0003676">
    <property type="term" value="F:nucleic acid binding"/>
    <property type="evidence" value="ECO:0007669"/>
    <property type="project" value="InterPro"/>
</dbReference>
<feature type="region of interest" description="Disordered" evidence="7">
    <location>
        <begin position="217"/>
        <end position="313"/>
    </location>
</feature>
<dbReference type="SUPFAM" id="SSF57667">
    <property type="entry name" value="beta-beta-alpha zinc fingers"/>
    <property type="match status" value="2"/>
</dbReference>
<evidence type="ECO:0000256" key="7">
    <source>
        <dbReference type="SAM" id="MobiDB-lite"/>
    </source>
</evidence>
<feature type="compositionally biased region" description="Low complexity" evidence="7">
    <location>
        <begin position="526"/>
        <end position="539"/>
    </location>
</feature>
<dbReference type="SMART" id="SM00451">
    <property type="entry name" value="ZnF_U1"/>
    <property type="match status" value="3"/>
</dbReference>
<dbReference type="GO" id="GO:0008270">
    <property type="term" value="F:zinc ion binding"/>
    <property type="evidence" value="ECO:0007669"/>
    <property type="project" value="UniProtKB-KW"/>
</dbReference>
<evidence type="ECO:0000256" key="3">
    <source>
        <dbReference type="ARBA" id="ARBA00022737"/>
    </source>
</evidence>
<dbReference type="InterPro" id="IPR051845">
    <property type="entry name" value="Znf385"/>
</dbReference>
<evidence type="ECO:0000313" key="9">
    <source>
        <dbReference type="EMBL" id="EEC01986.1"/>
    </source>
</evidence>
<evidence type="ECO:0007829" key="12">
    <source>
        <dbReference type="PeptideAtlas" id="B7P5W4"/>
    </source>
</evidence>
<evidence type="ECO:0000259" key="8">
    <source>
        <dbReference type="PROSITE" id="PS00028"/>
    </source>
</evidence>
<dbReference type="Gene3D" id="3.30.160.60">
    <property type="entry name" value="Classic Zinc Finger"/>
    <property type="match status" value="2"/>
</dbReference>
<dbReference type="EMBL" id="ABJB010303103">
    <property type="status" value="NOT_ANNOTATED_CDS"/>
    <property type="molecule type" value="Genomic_DNA"/>
</dbReference>
<keyword evidence="2" id="KW-0479">Metal-binding</keyword>
<keyword evidence="5" id="KW-0862">Zinc</keyword>
<feature type="compositionally biased region" description="Low complexity" evidence="7">
    <location>
        <begin position="87"/>
        <end position="103"/>
    </location>
</feature>
<keyword evidence="12" id="KW-1267">Proteomics identification</keyword>
<dbReference type="Pfam" id="PF12874">
    <property type="entry name" value="zf-met"/>
    <property type="match status" value="2"/>
</dbReference>
<dbReference type="OrthoDB" id="434647at2759"/>
<feature type="region of interest" description="Disordered" evidence="7">
    <location>
        <begin position="366"/>
        <end position="388"/>
    </location>
</feature>
<feature type="compositionally biased region" description="Pro residues" evidence="7">
    <location>
        <begin position="76"/>
        <end position="86"/>
    </location>
</feature>
<keyword evidence="3" id="KW-0677">Repeat</keyword>
<feature type="compositionally biased region" description="Polar residues" evidence="7">
    <location>
        <begin position="243"/>
        <end position="293"/>
    </location>
</feature>
<feature type="region of interest" description="Disordered" evidence="7">
    <location>
        <begin position="43"/>
        <end position="122"/>
    </location>
</feature>
<dbReference type="InParanoid" id="B7P5W4"/>
<evidence type="ECO:0000256" key="4">
    <source>
        <dbReference type="ARBA" id="ARBA00022771"/>
    </source>
</evidence>
<evidence type="ECO:0000256" key="2">
    <source>
        <dbReference type="ARBA" id="ARBA00022723"/>
    </source>
</evidence>
<dbReference type="EMBL" id="DS642996">
    <property type="protein sequence ID" value="EEC01986.1"/>
    <property type="molecule type" value="Genomic_DNA"/>
</dbReference>
<gene>
    <name evidence="9" type="ORF">IscW_ISCW001346</name>
</gene>
<dbReference type="GO" id="GO:0005634">
    <property type="term" value="C:nucleus"/>
    <property type="evidence" value="ECO:0000318"/>
    <property type="project" value="GO_Central"/>
</dbReference>
<dbReference type="VEuPathDB" id="VectorBase:ISCP_034865"/>
<dbReference type="VEuPathDB" id="VectorBase:ISCI001346"/>
<keyword evidence="4" id="KW-0863">Zinc-finger</keyword>
<name>B7P5W4_IXOSC</name>
<dbReference type="InterPro" id="IPR036236">
    <property type="entry name" value="Znf_C2H2_sf"/>
</dbReference>
<feature type="domain" description="C2H2-type" evidence="8">
    <location>
        <begin position="180"/>
        <end position="202"/>
    </location>
</feature>
<dbReference type="PaxDb" id="6945-B7P5W4"/>
<dbReference type="EnsemblMetazoa" id="ISCW001346-RA">
    <property type="protein sequence ID" value="ISCW001346-PA"/>
    <property type="gene ID" value="ISCW001346"/>
</dbReference>
<dbReference type="InterPro" id="IPR013087">
    <property type="entry name" value="Znf_C2H2_type"/>
</dbReference>
<dbReference type="SMART" id="SM00355">
    <property type="entry name" value="ZnF_C2H2"/>
    <property type="match status" value="2"/>
</dbReference>
<feature type="compositionally biased region" description="Basic and acidic residues" evidence="7">
    <location>
        <begin position="423"/>
        <end position="437"/>
    </location>
</feature>
<dbReference type="PANTHER" id="PTHR23067:SF14">
    <property type="entry name" value="C2H2-TYPE DOMAIN-CONTAINING PROTEIN"/>
    <property type="match status" value="1"/>
</dbReference>
<evidence type="ECO:0000256" key="1">
    <source>
        <dbReference type="ARBA" id="ARBA00004123"/>
    </source>
</evidence>
<dbReference type="AlphaFoldDB" id="B7P5W4"/>
<accession>B7P5W4</accession>
<feature type="region of interest" description="Disordered" evidence="7">
    <location>
        <begin position="144"/>
        <end position="178"/>
    </location>
</feature>
<reference evidence="10" key="2">
    <citation type="submission" date="2020-05" db="UniProtKB">
        <authorList>
            <consortium name="EnsemblMetazoa"/>
        </authorList>
    </citation>
    <scope>IDENTIFICATION</scope>
    <source>
        <strain evidence="10">wikel</strain>
    </source>
</reference>
<feature type="compositionally biased region" description="Polar residues" evidence="7">
    <location>
        <begin position="366"/>
        <end position="380"/>
    </location>
</feature>
<feature type="region of interest" description="Disordered" evidence="7">
    <location>
        <begin position="407"/>
        <end position="546"/>
    </location>
</feature>
<dbReference type="HOGENOM" id="CLU_499021_0_0_1"/>
<dbReference type="EMBL" id="ABJB011123587">
    <property type="status" value="NOT_ANNOTATED_CDS"/>
    <property type="molecule type" value="Genomic_DNA"/>
</dbReference>
<evidence type="ECO:0000256" key="6">
    <source>
        <dbReference type="ARBA" id="ARBA00023242"/>
    </source>
</evidence>
<keyword evidence="6" id="KW-0539">Nucleus</keyword>
<comment type="subcellular location">
    <subcellularLocation>
        <location evidence="1">Nucleus</location>
    </subcellularLocation>
</comment>
<evidence type="ECO:0000256" key="5">
    <source>
        <dbReference type="ARBA" id="ARBA00022833"/>
    </source>
</evidence>